<comment type="caution">
    <text evidence="1">The sequence shown here is derived from an EMBL/GenBank/DDBJ whole genome shotgun (WGS) entry which is preliminary data.</text>
</comment>
<name>A0ACB9ZJT8_CATRO</name>
<evidence type="ECO:0000313" key="1">
    <source>
        <dbReference type="EMBL" id="KAI5647318.1"/>
    </source>
</evidence>
<dbReference type="Proteomes" id="UP001060085">
    <property type="component" value="Linkage Group LG08"/>
</dbReference>
<gene>
    <name evidence="1" type="ORF">M9H77_33323</name>
</gene>
<accession>A0ACB9ZJT8</accession>
<keyword evidence="2" id="KW-1185">Reference proteome</keyword>
<evidence type="ECO:0000313" key="2">
    <source>
        <dbReference type="Proteomes" id="UP001060085"/>
    </source>
</evidence>
<sequence>MRKTSPAKINMFIFIDRFTRRKRPISLFTLSRSYSAAASATGEATPYSKLHTEYQFKPPISLKPQQNPKVQFNPPARKQSKPPYRPPSSLDRTGLEPVRSSLPFDFRFSYTESSPNVRPIGLREPKYSPFGPGRLDRVWTGVCAPAVDPKVGSAEAEKELEEKRMVWREKIQGEPLSNAERKAIVEKCQKHRTKRQINLGRDGLTHNMLNDIHNNWKHAEAVRIKCLGVPTVDMKNVCTQLEDKTFGKIINRHGGVLVLYRGRNYHPKKRPVIPLMLWKPQEPVYPRLIKTTIDGLTIEETKELRKRGLAMPALTKLAKNGYYGSLVPMVRDAFITEELVRLDCKGLQKSDYRKIGCKLRDLVPCILVTFDKEQIVVWRGKDYMPIEDGFFLRERESFDDPVTDMVQSANENNGTDNLQNAHYFVSSDEDE</sequence>
<protein>
    <submittedName>
        <fullName evidence="1">Uncharacterized protein</fullName>
    </submittedName>
</protein>
<organism evidence="1 2">
    <name type="scientific">Catharanthus roseus</name>
    <name type="common">Madagascar periwinkle</name>
    <name type="synonym">Vinca rosea</name>
    <dbReference type="NCBI Taxonomy" id="4058"/>
    <lineage>
        <taxon>Eukaryota</taxon>
        <taxon>Viridiplantae</taxon>
        <taxon>Streptophyta</taxon>
        <taxon>Embryophyta</taxon>
        <taxon>Tracheophyta</taxon>
        <taxon>Spermatophyta</taxon>
        <taxon>Magnoliopsida</taxon>
        <taxon>eudicotyledons</taxon>
        <taxon>Gunneridae</taxon>
        <taxon>Pentapetalae</taxon>
        <taxon>asterids</taxon>
        <taxon>lamiids</taxon>
        <taxon>Gentianales</taxon>
        <taxon>Apocynaceae</taxon>
        <taxon>Rauvolfioideae</taxon>
        <taxon>Vinceae</taxon>
        <taxon>Catharanthinae</taxon>
        <taxon>Catharanthus</taxon>
    </lineage>
</organism>
<proteinExistence type="predicted"/>
<reference evidence="2" key="1">
    <citation type="journal article" date="2023" name="Nat. Plants">
        <title>Single-cell RNA sequencing provides a high-resolution roadmap for understanding the multicellular compartmentation of specialized metabolism.</title>
        <authorList>
            <person name="Sun S."/>
            <person name="Shen X."/>
            <person name="Li Y."/>
            <person name="Li Y."/>
            <person name="Wang S."/>
            <person name="Li R."/>
            <person name="Zhang H."/>
            <person name="Shen G."/>
            <person name="Guo B."/>
            <person name="Wei J."/>
            <person name="Xu J."/>
            <person name="St-Pierre B."/>
            <person name="Chen S."/>
            <person name="Sun C."/>
        </authorList>
    </citation>
    <scope>NUCLEOTIDE SEQUENCE [LARGE SCALE GENOMIC DNA]</scope>
</reference>
<dbReference type="EMBL" id="CM044708">
    <property type="protein sequence ID" value="KAI5647318.1"/>
    <property type="molecule type" value="Genomic_DNA"/>
</dbReference>